<dbReference type="AlphaFoldDB" id="A0A1Y4I8W7"/>
<protein>
    <submittedName>
        <fullName evidence="3 4">Transcriptional regulator</fullName>
    </submittedName>
</protein>
<name>A0A1Y4I8W7_PARDI</name>
<comment type="caution">
    <text evidence="4">The sequence shown here is derived from an EMBL/GenBank/DDBJ whole genome shotgun (WGS) entry which is preliminary data.</text>
</comment>
<reference evidence="5" key="1">
    <citation type="submission" date="2017-04" db="EMBL/GenBank/DDBJ databases">
        <title>Function of individual gut microbiota members based on whole genome sequencing of pure cultures obtained from chicken caecum.</title>
        <authorList>
            <person name="Medvecky M."/>
            <person name="Cejkova D."/>
            <person name="Polansky O."/>
            <person name="Karasova D."/>
            <person name="Kubasova T."/>
            <person name="Cizek A."/>
            <person name="Rychlik I."/>
        </authorList>
    </citation>
    <scope>NUCLEOTIDE SEQUENCE [LARGE SCALE GENOMIC DNA]</scope>
    <source>
        <strain evidence="5">An199</strain>
    </source>
</reference>
<evidence type="ECO:0000313" key="5">
    <source>
        <dbReference type="Proteomes" id="UP000195950"/>
    </source>
</evidence>
<feature type="domain" description="HTH cro/C1-type" evidence="2">
    <location>
        <begin position="7"/>
        <end position="60"/>
    </location>
</feature>
<proteinExistence type="predicted"/>
<dbReference type="SUPFAM" id="SSF47413">
    <property type="entry name" value="lambda repressor-like DNA-binding domains"/>
    <property type="match status" value="1"/>
</dbReference>
<evidence type="ECO:0000256" key="1">
    <source>
        <dbReference type="SAM" id="Coils"/>
    </source>
</evidence>
<dbReference type="Proteomes" id="UP000195950">
    <property type="component" value="Unassembled WGS sequence"/>
</dbReference>
<dbReference type="InterPro" id="IPR001387">
    <property type="entry name" value="Cro/C1-type_HTH"/>
</dbReference>
<evidence type="ECO:0000313" key="3">
    <source>
        <dbReference type="EMBL" id="MDB9136928.1"/>
    </source>
</evidence>
<accession>A0A1Y4I8W7</accession>
<dbReference type="EMBL" id="JAQMPX010000003">
    <property type="protein sequence ID" value="MDB9136928.1"/>
    <property type="molecule type" value="Genomic_DNA"/>
</dbReference>
<dbReference type="InterPro" id="IPR010982">
    <property type="entry name" value="Lambda_DNA-bd_dom_sf"/>
</dbReference>
<sequence>MFIPSKIEQLIIDNKLTKKSFCEKVSISVQGLDNILKGADLGSSKLERIADFFKLPIDYFFDRDINVDNSIGHHVNGNGNKVSGDITLSECKNELEKLRLLIKEKEERIKDKDEMIALLKQQLNK</sequence>
<organism evidence="4 5">
    <name type="scientific">Parabacteroides distasonis</name>
    <dbReference type="NCBI Taxonomy" id="823"/>
    <lineage>
        <taxon>Bacteria</taxon>
        <taxon>Pseudomonadati</taxon>
        <taxon>Bacteroidota</taxon>
        <taxon>Bacteroidia</taxon>
        <taxon>Bacteroidales</taxon>
        <taxon>Tannerellaceae</taxon>
        <taxon>Parabacteroides</taxon>
    </lineage>
</organism>
<evidence type="ECO:0000313" key="4">
    <source>
        <dbReference type="EMBL" id="OUP16787.1"/>
    </source>
</evidence>
<dbReference type="GO" id="GO:0003677">
    <property type="term" value="F:DNA binding"/>
    <property type="evidence" value="ECO:0007669"/>
    <property type="project" value="InterPro"/>
</dbReference>
<dbReference type="RefSeq" id="WP_009018448.1">
    <property type="nucleotide sequence ID" value="NZ_CACRUW010000053.1"/>
</dbReference>
<reference evidence="4" key="2">
    <citation type="journal article" date="2018" name="BMC Genomics">
        <title>Whole genome sequencing and function prediction of 133 gut anaerobes isolated from chicken caecum in pure cultures.</title>
        <authorList>
            <person name="Medvecky M."/>
            <person name="Cejkova D."/>
            <person name="Polansky O."/>
            <person name="Karasova D."/>
            <person name="Kubasova T."/>
            <person name="Cizek A."/>
            <person name="Rychlik I."/>
        </authorList>
    </citation>
    <scope>NUCLEOTIDE SEQUENCE</scope>
    <source>
        <strain evidence="4">An199</strain>
    </source>
</reference>
<gene>
    <name evidence="4" type="ORF">B5F32_14510</name>
    <name evidence="3" type="ORF">PN612_00220</name>
</gene>
<dbReference type="PROSITE" id="PS50943">
    <property type="entry name" value="HTH_CROC1"/>
    <property type="match status" value="1"/>
</dbReference>
<feature type="coiled-coil region" evidence="1">
    <location>
        <begin position="88"/>
        <end position="122"/>
    </location>
</feature>
<keyword evidence="1" id="KW-0175">Coiled coil</keyword>
<dbReference type="Gene3D" id="1.10.260.40">
    <property type="entry name" value="lambda repressor-like DNA-binding domains"/>
    <property type="match status" value="1"/>
</dbReference>
<dbReference type="CDD" id="cd00093">
    <property type="entry name" value="HTH_XRE"/>
    <property type="match status" value="1"/>
</dbReference>
<dbReference type="Proteomes" id="UP001211522">
    <property type="component" value="Unassembled WGS sequence"/>
</dbReference>
<reference evidence="3" key="3">
    <citation type="submission" date="2023-01" db="EMBL/GenBank/DDBJ databases">
        <title>Human gut microbiome strain richness.</title>
        <authorList>
            <person name="Chen-Liaw A."/>
        </authorList>
    </citation>
    <scope>NUCLEOTIDE SEQUENCE</scope>
    <source>
        <strain evidence="3">D35st1_E5_D35t1_190705</strain>
    </source>
</reference>
<dbReference type="EMBL" id="NFJX01000014">
    <property type="protein sequence ID" value="OUP16787.1"/>
    <property type="molecule type" value="Genomic_DNA"/>
</dbReference>
<evidence type="ECO:0000259" key="2">
    <source>
        <dbReference type="PROSITE" id="PS50943"/>
    </source>
</evidence>